<evidence type="ECO:0000256" key="3">
    <source>
        <dbReference type="ARBA" id="ARBA00001956"/>
    </source>
</evidence>
<evidence type="ECO:0000256" key="13">
    <source>
        <dbReference type="ARBA" id="ARBA00022691"/>
    </source>
</evidence>
<dbReference type="PANTHER" id="PTHR45833">
    <property type="entry name" value="METHIONINE SYNTHASE"/>
    <property type="match status" value="1"/>
</dbReference>
<evidence type="ECO:0000259" key="23">
    <source>
        <dbReference type="PROSITE" id="PS51332"/>
    </source>
</evidence>
<dbReference type="PIRSF" id="PIRSF037472">
    <property type="entry name" value="DHPS_mtfrase"/>
    <property type="match status" value="1"/>
</dbReference>
<dbReference type="GO" id="GO:0032259">
    <property type="term" value="P:methylation"/>
    <property type="evidence" value="ECO:0007669"/>
    <property type="project" value="UniProtKB-KW"/>
</dbReference>
<evidence type="ECO:0000256" key="9">
    <source>
        <dbReference type="ARBA" id="ARBA00022603"/>
    </source>
</evidence>
<dbReference type="InterPro" id="IPR050554">
    <property type="entry name" value="Met_Synthase/Corrinoid"/>
</dbReference>
<dbReference type="Pfam" id="PF02574">
    <property type="entry name" value="S-methyl_trans"/>
    <property type="match status" value="1"/>
</dbReference>
<dbReference type="UniPathway" id="UPA00051">
    <property type="reaction ID" value="UER00081"/>
</dbReference>
<dbReference type="FunFam" id="3.40.50.280:FF:000003">
    <property type="entry name" value="Dimethylamine methyltransferase corrinoid protein"/>
    <property type="match status" value="1"/>
</dbReference>
<keyword evidence="14 20" id="KW-0479">Metal-binding</keyword>
<evidence type="ECO:0000256" key="10">
    <source>
        <dbReference type="ARBA" id="ARBA00022605"/>
    </source>
</evidence>
<evidence type="ECO:0000259" key="21">
    <source>
        <dbReference type="PROSITE" id="PS50970"/>
    </source>
</evidence>
<dbReference type="PROSITE" id="PS50970">
    <property type="entry name" value="HCY"/>
    <property type="match status" value="1"/>
</dbReference>
<dbReference type="GO" id="GO:0046872">
    <property type="term" value="F:metal ion binding"/>
    <property type="evidence" value="ECO:0007669"/>
    <property type="project" value="UniProtKB-KW"/>
</dbReference>
<reference evidence="25 26" key="1">
    <citation type="submission" date="2018-08" db="EMBL/GenBank/DDBJ databases">
        <title>A genome reference for cultivated species of the human gut microbiota.</title>
        <authorList>
            <person name="Zou Y."/>
            <person name="Xue W."/>
            <person name="Luo G."/>
        </authorList>
    </citation>
    <scope>NUCLEOTIDE SEQUENCE [LARGE SCALE GENOMIC DNA]</scope>
    <source>
        <strain evidence="25 26">AF22-21</strain>
    </source>
</reference>
<dbReference type="InterPro" id="IPR017215">
    <property type="entry name" value="MetH_bac"/>
</dbReference>
<evidence type="ECO:0000259" key="22">
    <source>
        <dbReference type="PROSITE" id="PS50972"/>
    </source>
</evidence>
<evidence type="ECO:0000256" key="19">
    <source>
        <dbReference type="ARBA" id="ARBA00031040"/>
    </source>
</evidence>
<dbReference type="Proteomes" id="UP000283295">
    <property type="component" value="Unassembled WGS sequence"/>
</dbReference>
<accession>A0A3R5WQ99</accession>
<dbReference type="InterPro" id="IPR000489">
    <property type="entry name" value="Pterin-binding_dom"/>
</dbReference>
<evidence type="ECO:0000259" key="24">
    <source>
        <dbReference type="PROSITE" id="PS51337"/>
    </source>
</evidence>
<dbReference type="InterPro" id="IPR036594">
    <property type="entry name" value="Meth_synthase_dom"/>
</dbReference>
<comment type="similarity">
    <text evidence="6">Belongs to the methylamine corrinoid protein family.</text>
</comment>
<feature type="domain" description="B12-binding" evidence="23">
    <location>
        <begin position="686"/>
        <end position="808"/>
    </location>
</feature>
<dbReference type="SUPFAM" id="SSF82282">
    <property type="entry name" value="Homocysteine S-methyltransferase"/>
    <property type="match status" value="1"/>
</dbReference>
<feature type="binding site" evidence="20">
    <location>
        <position position="276"/>
    </location>
    <ligand>
        <name>Zn(2+)</name>
        <dbReference type="ChEBI" id="CHEBI:29105"/>
    </ligand>
</feature>
<dbReference type="GO" id="GO:0031419">
    <property type="term" value="F:cobalamin binding"/>
    <property type="evidence" value="ECO:0007669"/>
    <property type="project" value="UniProtKB-KW"/>
</dbReference>
<proteinExistence type="inferred from homology"/>
<evidence type="ECO:0000256" key="4">
    <source>
        <dbReference type="ARBA" id="ARBA00005178"/>
    </source>
</evidence>
<dbReference type="Pfam" id="PF02310">
    <property type="entry name" value="B12-binding"/>
    <property type="match status" value="1"/>
</dbReference>
<keyword evidence="10" id="KW-0028">Amino-acid biosynthesis</keyword>
<dbReference type="Pfam" id="PF00809">
    <property type="entry name" value="Pterin_bind"/>
    <property type="match status" value="1"/>
</dbReference>
<dbReference type="PROSITE" id="PS51337">
    <property type="entry name" value="B12_BINDING_NTER"/>
    <property type="match status" value="1"/>
</dbReference>
<evidence type="ECO:0000256" key="1">
    <source>
        <dbReference type="ARBA" id="ARBA00001700"/>
    </source>
</evidence>
<dbReference type="EMBL" id="QRVK01000046">
    <property type="protein sequence ID" value="RGS37246.1"/>
    <property type="molecule type" value="Genomic_DNA"/>
</dbReference>
<dbReference type="Gene3D" id="1.10.1240.10">
    <property type="entry name" value="Methionine synthase domain"/>
    <property type="match status" value="1"/>
</dbReference>
<comment type="caution">
    <text evidence="25">The sequence shown here is derived from an EMBL/GenBank/DDBJ whole genome shotgun (WGS) entry which is preliminary data.</text>
</comment>
<comment type="cofactor">
    <cofactor evidence="2 20">
        <name>Zn(2+)</name>
        <dbReference type="ChEBI" id="CHEBI:29105"/>
    </cofactor>
</comment>
<dbReference type="SUPFAM" id="SSF51717">
    <property type="entry name" value="Dihydropteroate synthetase-like"/>
    <property type="match status" value="1"/>
</dbReference>
<evidence type="ECO:0000256" key="6">
    <source>
        <dbReference type="ARBA" id="ARBA00010854"/>
    </source>
</evidence>
<dbReference type="InterPro" id="IPR036724">
    <property type="entry name" value="Cobalamin-bd_sf"/>
</dbReference>
<evidence type="ECO:0000256" key="15">
    <source>
        <dbReference type="ARBA" id="ARBA00022833"/>
    </source>
</evidence>
<comment type="function">
    <text evidence="18">Catalyzes the transfer of a methyl group from methyl-cobalamin to homocysteine, yielding enzyme-bound cob(I)alamin and methionine. Subsequently, remethylates the cofactor using methyltetrahydrofolate.</text>
</comment>
<keyword evidence="15 20" id="KW-0862">Zinc</keyword>
<evidence type="ECO:0000256" key="14">
    <source>
        <dbReference type="ARBA" id="ARBA00022723"/>
    </source>
</evidence>
<evidence type="ECO:0000256" key="5">
    <source>
        <dbReference type="ARBA" id="ARBA00010398"/>
    </source>
</evidence>
<feature type="binding site" evidence="20">
    <location>
        <position position="275"/>
    </location>
    <ligand>
        <name>Zn(2+)</name>
        <dbReference type="ChEBI" id="CHEBI:29105"/>
    </ligand>
</feature>
<evidence type="ECO:0000256" key="16">
    <source>
        <dbReference type="ARBA" id="ARBA00023167"/>
    </source>
</evidence>
<dbReference type="InterPro" id="IPR006158">
    <property type="entry name" value="Cobalamin-bd"/>
</dbReference>
<dbReference type="PROSITE" id="PS50972">
    <property type="entry name" value="PTERIN_BINDING"/>
    <property type="match status" value="1"/>
</dbReference>
<comment type="cofactor">
    <cofactor evidence="3">
        <name>methylcob(III)alamin</name>
        <dbReference type="ChEBI" id="CHEBI:28115"/>
    </cofactor>
</comment>
<dbReference type="OrthoDB" id="9803687at2"/>
<evidence type="ECO:0000256" key="17">
    <source>
        <dbReference type="ARBA" id="ARBA00023285"/>
    </source>
</evidence>
<keyword evidence="13" id="KW-0949">S-adenosyl-L-methionine</keyword>
<evidence type="ECO:0000256" key="8">
    <source>
        <dbReference type="ARBA" id="ARBA00013998"/>
    </source>
</evidence>
<keyword evidence="17" id="KW-0170">Cobalt</keyword>
<evidence type="ECO:0000256" key="12">
    <source>
        <dbReference type="ARBA" id="ARBA00022679"/>
    </source>
</evidence>
<evidence type="ECO:0000313" key="26">
    <source>
        <dbReference type="Proteomes" id="UP000283295"/>
    </source>
</evidence>
<dbReference type="InterPro" id="IPR011005">
    <property type="entry name" value="Dihydropteroate_synth-like_sf"/>
</dbReference>
<dbReference type="InterPro" id="IPR003726">
    <property type="entry name" value="HCY_dom"/>
</dbReference>
<comment type="catalytic activity">
    <reaction evidence="1">
        <text>(6S)-5-methyl-5,6,7,8-tetrahydrofolate + L-homocysteine = (6S)-5,6,7,8-tetrahydrofolate + L-methionine</text>
        <dbReference type="Rhea" id="RHEA:11172"/>
        <dbReference type="ChEBI" id="CHEBI:18608"/>
        <dbReference type="ChEBI" id="CHEBI:57453"/>
        <dbReference type="ChEBI" id="CHEBI:57844"/>
        <dbReference type="ChEBI" id="CHEBI:58199"/>
        <dbReference type="EC" id="2.1.1.13"/>
    </reaction>
</comment>
<name>A0A3R5WQ99_9FIRM</name>
<dbReference type="SUPFAM" id="SSF52242">
    <property type="entry name" value="Cobalamin (vitamin B12)-binding domain"/>
    <property type="match status" value="1"/>
</dbReference>
<dbReference type="InterPro" id="IPR036589">
    <property type="entry name" value="HCY_dom_sf"/>
</dbReference>
<dbReference type="GO" id="GO:0005829">
    <property type="term" value="C:cytosol"/>
    <property type="evidence" value="ECO:0007669"/>
    <property type="project" value="TreeGrafter"/>
</dbReference>
<keyword evidence="11" id="KW-0846">Cobalamin</keyword>
<dbReference type="Gene3D" id="3.20.20.330">
    <property type="entry name" value="Homocysteine-binding-like domain"/>
    <property type="match status" value="1"/>
</dbReference>
<dbReference type="PANTHER" id="PTHR45833:SF1">
    <property type="entry name" value="METHIONINE SYNTHASE"/>
    <property type="match status" value="1"/>
</dbReference>
<dbReference type="SUPFAM" id="SSF47644">
    <property type="entry name" value="Methionine synthase domain"/>
    <property type="match status" value="1"/>
</dbReference>
<dbReference type="SMART" id="SM01018">
    <property type="entry name" value="B12-binding_2"/>
    <property type="match status" value="1"/>
</dbReference>
<dbReference type="Pfam" id="PF02607">
    <property type="entry name" value="B12-binding_2"/>
    <property type="match status" value="1"/>
</dbReference>
<dbReference type="CDD" id="cd02070">
    <property type="entry name" value="corrinoid_protein_B12-BD"/>
    <property type="match status" value="1"/>
</dbReference>
<feature type="binding site" evidence="20">
    <location>
        <position position="210"/>
    </location>
    <ligand>
        <name>Zn(2+)</name>
        <dbReference type="ChEBI" id="CHEBI:29105"/>
    </ligand>
</feature>
<dbReference type="GO" id="GO:0008705">
    <property type="term" value="F:methionine synthase activity"/>
    <property type="evidence" value="ECO:0007669"/>
    <property type="project" value="UniProtKB-EC"/>
</dbReference>
<feature type="domain" description="Hcy-binding" evidence="21">
    <location>
        <begin position="3"/>
        <end position="290"/>
    </location>
</feature>
<gene>
    <name evidence="25" type="ORF">DWX94_12470</name>
</gene>
<dbReference type="AlphaFoldDB" id="A0A3R5WQ99"/>
<keyword evidence="12 20" id="KW-0808">Transferase</keyword>
<evidence type="ECO:0000256" key="2">
    <source>
        <dbReference type="ARBA" id="ARBA00001947"/>
    </source>
</evidence>
<feature type="domain" description="B12-binding N-terminal" evidence="24">
    <location>
        <begin position="591"/>
        <end position="685"/>
    </location>
</feature>
<comment type="similarity">
    <text evidence="5">Belongs to the vitamin-B12 dependent methionine synthase family.</text>
</comment>
<evidence type="ECO:0000256" key="18">
    <source>
        <dbReference type="ARBA" id="ARBA00025552"/>
    </source>
</evidence>
<feature type="domain" description="Pterin-binding" evidence="22">
    <location>
        <begin position="321"/>
        <end position="585"/>
    </location>
</feature>
<dbReference type="EC" id="2.1.1.13" evidence="7"/>
<dbReference type="GO" id="GO:0046653">
    <property type="term" value="P:tetrahydrofolate metabolic process"/>
    <property type="evidence" value="ECO:0007669"/>
    <property type="project" value="TreeGrafter"/>
</dbReference>
<protein>
    <recommendedName>
        <fullName evidence="8">Methionine synthase</fullName>
        <ecNumber evidence="7">2.1.1.13</ecNumber>
    </recommendedName>
    <alternativeName>
        <fullName evidence="19">5-methyltetrahydrofolate--homocysteine methyltransferase</fullName>
    </alternativeName>
</protein>
<dbReference type="InterPro" id="IPR003759">
    <property type="entry name" value="Cbl-bd_cap"/>
</dbReference>
<comment type="pathway">
    <text evidence="4">Amino-acid biosynthesis; L-methionine biosynthesis via de novo pathway; L-methionine from L-homocysteine (MetH route): step 1/1.</text>
</comment>
<organism evidence="25 26">
    <name type="scientific">Coprococcus eutactus</name>
    <dbReference type="NCBI Taxonomy" id="33043"/>
    <lineage>
        <taxon>Bacteria</taxon>
        <taxon>Bacillati</taxon>
        <taxon>Bacillota</taxon>
        <taxon>Clostridia</taxon>
        <taxon>Lachnospirales</taxon>
        <taxon>Lachnospiraceae</taxon>
        <taxon>Coprococcus</taxon>
    </lineage>
</organism>
<evidence type="ECO:0000256" key="7">
    <source>
        <dbReference type="ARBA" id="ARBA00012032"/>
    </source>
</evidence>
<dbReference type="Gene3D" id="3.40.50.280">
    <property type="entry name" value="Cobalamin-binding domain"/>
    <property type="match status" value="1"/>
</dbReference>
<dbReference type="Gene3D" id="3.20.20.20">
    <property type="entry name" value="Dihydropteroate synthase-like"/>
    <property type="match status" value="1"/>
</dbReference>
<sequence>MNKTEFRKLFDDKILILDGATGTNLMDAGMPLGVCPEQWILEHKQIMIDLQTAYLNAGTDILYAPTFTCNRIKLNEYGLADNLVSMNSELVKLSQKAVENAGHGLVAGDITMTGEMLYPMGKLQFEELVDVYKEQIKVLDESGCDLLVVETMMSLAETRAAVIAANEVSKLPIIASLTFNEDGRTLYGTDPVTAVNVLQNLGVAAIGVNCSTGPDKMVELVKQMKSIAFIPVFAKPNAGMPELVDDKSVYKMTPEEFAADMKLIIEAGAGMVGGCCGTRPDHIKALSDMVATVPVPKISSEHVRCISSERSSLVIDLDAPFKVVGERINPTGKKKLQAELREGSLELVMNMAEEQVEKGASILDINVGMNGIDEREMMLKVVYQVSQAVNLPLCLDSSSPEVIEAALRIYPGRALVNSVSLEKVKMEEILPLVRKYGAMFILLPLSDKGLPESSQEKEDIINTVLGTAYDLGFTKKDVVVDGLVATIGAQKDAAVNCLRTINYCYSNGLATICGLSNISFGLPERMFVNTAFLTMAIERGLTMAIANPSQTMLMNAAYASDMLLFKEDSDVRYIENVKALDIAAPGTGASGGKAGADLEGKSQIYIDVLKGNKRTILDDVNAVLANGTDPQSIIDDDLISAINEVGKLFEKKKYFLPQLISSAETMEMAIGVISPLVLKGKDSSNMPTIVVATVEGDIHDIGKNLVVLMLRNYGFNVIDLGKDVPCDVIIQAAKENNASIIGLSALMTTTMVKMKDVVEAVRENGLDSKVIIGGAVITESYAEEIGADGYSEDAADCVVLVKKLLGIE</sequence>
<keyword evidence="9 20" id="KW-0489">Methyltransferase</keyword>
<dbReference type="GO" id="GO:0050667">
    <property type="term" value="P:homocysteine metabolic process"/>
    <property type="evidence" value="ECO:0007669"/>
    <property type="project" value="TreeGrafter"/>
</dbReference>
<evidence type="ECO:0000256" key="11">
    <source>
        <dbReference type="ARBA" id="ARBA00022628"/>
    </source>
</evidence>
<dbReference type="PROSITE" id="PS51332">
    <property type="entry name" value="B12_BINDING"/>
    <property type="match status" value="1"/>
</dbReference>
<keyword evidence="16" id="KW-0486">Methionine biosynthesis</keyword>
<evidence type="ECO:0000256" key="20">
    <source>
        <dbReference type="PROSITE-ProRule" id="PRU00333"/>
    </source>
</evidence>
<dbReference type="RefSeq" id="WP_119203227.1">
    <property type="nucleotide sequence ID" value="NZ_CABIWG010000001.1"/>
</dbReference>
<evidence type="ECO:0000313" key="25">
    <source>
        <dbReference type="EMBL" id="RGS37246.1"/>
    </source>
</evidence>